<dbReference type="SMART" id="SM00495">
    <property type="entry name" value="ChtBD3"/>
    <property type="match status" value="1"/>
</dbReference>
<accession>A0A170RYW8</accession>
<evidence type="ECO:0000256" key="1">
    <source>
        <dbReference type="ARBA" id="ARBA00001947"/>
    </source>
</evidence>
<dbReference type="Pfam" id="PF04389">
    <property type="entry name" value="Peptidase_M28"/>
    <property type="match status" value="1"/>
</dbReference>
<dbReference type="Pfam" id="PF02839">
    <property type="entry name" value="CBM_5_12"/>
    <property type="match status" value="1"/>
</dbReference>
<proteinExistence type="inferred from homology"/>
<keyword evidence="14" id="KW-1185">Reference proteome</keyword>
<evidence type="ECO:0000256" key="10">
    <source>
        <dbReference type="ARBA" id="ARBA00022833"/>
    </source>
</evidence>
<dbReference type="GO" id="GO:0005576">
    <property type="term" value="C:extracellular region"/>
    <property type="evidence" value="ECO:0007669"/>
    <property type="project" value="UniProtKB-SubCell"/>
</dbReference>
<evidence type="ECO:0000256" key="8">
    <source>
        <dbReference type="ARBA" id="ARBA00022729"/>
    </source>
</evidence>
<dbReference type="Gene3D" id="2.10.10.20">
    <property type="entry name" value="Carbohydrate-binding module superfamily 5/12"/>
    <property type="match status" value="1"/>
</dbReference>
<dbReference type="PANTHER" id="PTHR12147:SF26">
    <property type="entry name" value="PEPTIDASE M28 DOMAIN-CONTAINING PROTEIN"/>
    <property type="match status" value="1"/>
</dbReference>
<dbReference type="InterPro" id="IPR036573">
    <property type="entry name" value="CBM_sf_5/12"/>
</dbReference>
<evidence type="ECO:0000313" key="13">
    <source>
        <dbReference type="EMBL" id="BAU81322.1"/>
    </source>
</evidence>
<reference evidence="13 14" key="1">
    <citation type="journal article" date="2016" name="Genome Announc.">
        <title>Complete Genome Sequence of Thiostrepton-Producing Streptomyces laurentii ATCC 31255.</title>
        <authorList>
            <person name="Doi K."/>
            <person name="Fujino Y."/>
            <person name="Nagayoshi Y."/>
            <person name="Ohshima T."/>
            <person name="Ogata S."/>
        </authorList>
    </citation>
    <scope>NUCLEOTIDE SEQUENCE [LARGE SCALE GENOMIC DNA]</scope>
    <source>
        <strain evidence="13 14">ATCC 31255</strain>
    </source>
</reference>
<comment type="subunit">
    <text evidence="4">Monomer.</text>
</comment>
<evidence type="ECO:0000313" key="14">
    <source>
        <dbReference type="Proteomes" id="UP000217676"/>
    </source>
</evidence>
<dbReference type="InterPro" id="IPR045175">
    <property type="entry name" value="M28_fam"/>
</dbReference>
<comment type="cofactor">
    <cofactor evidence="1">
        <name>Zn(2+)</name>
        <dbReference type="ChEBI" id="CHEBI:29105"/>
    </cofactor>
</comment>
<evidence type="ECO:0000256" key="9">
    <source>
        <dbReference type="ARBA" id="ARBA00022801"/>
    </source>
</evidence>
<evidence type="ECO:0000259" key="12">
    <source>
        <dbReference type="SMART" id="SM00495"/>
    </source>
</evidence>
<evidence type="ECO:0000256" key="5">
    <source>
        <dbReference type="ARBA" id="ARBA00022525"/>
    </source>
</evidence>
<keyword evidence="6" id="KW-0645">Protease</keyword>
<evidence type="ECO:0000256" key="4">
    <source>
        <dbReference type="ARBA" id="ARBA00011245"/>
    </source>
</evidence>
<evidence type="ECO:0000256" key="2">
    <source>
        <dbReference type="ARBA" id="ARBA00004613"/>
    </source>
</evidence>
<evidence type="ECO:0000256" key="11">
    <source>
        <dbReference type="ARBA" id="ARBA00023157"/>
    </source>
</evidence>
<protein>
    <submittedName>
        <fullName evidence="13">Leupeptin-inactivating enzyme 2</fullName>
    </submittedName>
</protein>
<dbReference type="FunFam" id="3.40.630.10:FF:000066">
    <property type="entry name" value="M28 family peptidase"/>
    <property type="match status" value="1"/>
</dbReference>
<dbReference type="GO" id="GO:0004177">
    <property type="term" value="F:aminopeptidase activity"/>
    <property type="evidence" value="ECO:0007669"/>
    <property type="project" value="InterPro"/>
</dbReference>
<name>A0A170RYW8_STRLU</name>
<keyword evidence="8" id="KW-0732">Signal</keyword>
<comment type="subcellular location">
    <subcellularLocation>
        <location evidence="2">Secreted</location>
    </subcellularLocation>
</comment>
<sequence length="495" mass="50319">MSVTFSPATVTSGAASTLRIATSAGTAAGTYPITVQGAAGGKTHTVTYTLTVGGGTTPTTPPDVEVAQIQAHLAQLNTIAGQNGGNRRSTTAGYRASLAYVKGKLESAGFTVTEQTCASGCTAGAGNNLIAEWPKGDANSVYLFGAHLDGVSAGPGINDNGSGSAALLETALTLAKQNPAMKNRVRFAWWTDEEQGLNGSDFYARSLATTERSRIKAYYNFDMVASLNGGYFINNLNSAASAPMKEYWTSLGLAPQENVEGQGRSDDYSFQLVGVPTSGYATGASAVKSAAEAAKWGGTAGRAYDSCYHSSCDTTSNINATALDRSADGIAYTIWKTAVGDVSNPANDFSVSADPVSGTVAPGSSATVTVRTATTTGSAQSVALSASGAPSGVTVSFAPASVTSGQSSTATVQVAAGTVAGTYTLTLTGTGSVAHTTTYTLTVSGGGGETTWQLGATYAAGDVVTYNGVRYRCLQGHTAYPGWEPPNVPALWQTI</sequence>
<dbReference type="KEGG" id="slau:SLA_0367"/>
<dbReference type="GO" id="GO:0006508">
    <property type="term" value="P:proteolysis"/>
    <property type="evidence" value="ECO:0007669"/>
    <property type="project" value="UniProtKB-KW"/>
</dbReference>
<keyword evidence="5" id="KW-0964">Secreted</keyword>
<evidence type="ECO:0000256" key="7">
    <source>
        <dbReference type="ARBA" id="ARBA00022723"/>
    </source>
</evidence>
<dbReference type="CDD" id="cd12214">
    <property type="entry name" value="ChiA1_BD"/>
    <property type="match status" value="1"/>
</dbReference>
<keyword evidence="7" id="KW-0479">Metal-binding</keyword>
<dbReference type="GO" id="GO:0004553">
    <property type="term" value="F:hydrolase activity, hydrolyzing O-glycosyl compounds"/>
    <property type="evidence" value="ECO:0007669"/>
    <property type="project" value="InterPro"/>
</dbReference>
<dbReference type="PANTHER" id="PTHR12147">
    <property type="entry name" value="METALLOPEPTIDASE M28 FAMILY MEMBER"/>
    <property type="match status" value="1"/>
</dbReference>
<dbReference type="Proteomes" id="UP000217676">
    <property type="component" value="Chromosome"/>
</dbReference>
<evidence type="ECO:0000256" key="3">
    <source>
        <dbReference type="ARBA" id="ARBA00005957"/>
    </source>
</evidence>
<dbReference type="GO" id="GO:0008235">
    <property type="term" value="F:metalloexopeptidase activity"/>
    <property type="evidence" value="ECO:0007669"/>
    <property type="project" value="InterPro"/>
</dbReference>
<dbReference type="SUPFAM" id="SSF51055">
    <property type="entry name" value="Carbohydrate binding domain"/>
    <property type="match status" value="1"/>
</dbReference>
<dbReference type="CDD" id="cd03876">
    <property type="entry name" value="M28_SGAP_like"/>
    <property type="match status" value="1"/>
</dbReference>
<dbReference type="GO" id="GO:0030246">
    <property type="term" value="F:carbohydrate binding"/>
    <property type="evidence" value="ECO:0007669"/>
    <property type="project" value="InterPro"/>
</dbReference>
<dbReference type="InterPro" id="IPR007484">
    <property type="entry name" value="Peptidase_M28"/>
</dbReference>
<dbReference type="FunFam" id="2.10.10.20:FF:000004">
    <property type="entry name" value="Peptidase M28"/>
    <property type="match status" value="1"/>
</dbReference>
<dbReference type="SUPFAM" id="SSF53187">
    <property type="entry name" value="Zn-dependent exopeptidases"/>
    <property type="match status" value="1"/>
</dbReference>
<keyword evidence="9" id="KW-0378">Hydrolase</keyword>
<keyword evidence="11" id="KW-1015">Disulfide bond</keyword>
<gene>
    <name evidence="13" type="ORF">SLA_0367</name>
</gene>
<keyword evidence="10" id="KW-0862">Zinc</keyword>
<feature type="domain" description="Chitin-binding type-3" evidence="12">
    <location>
        <begin position="449"/>
        <end position="495"/>
    </location>
</feature>
<dbReference type="EMBL" id="AP017424">
    <property type="protein sequence ID" value="BAU81322.1"/>
    <property type="molecule type" value="Genomic_DNA"/>
</dbReference>
<comment type="similarity">
    <text evidence="3">Belongs to the peptidase M28 family. M28A subfamily.</text>
</comment>
<dbReference type="GO" id="GO:0046872">
    <property type="term" value="F:metal ion binding"/>
    <property type="evidence" value="ECO:0007669"/>
    <property type="project" value="UniProtKB-KW"/>
</dbReference>
<dbReference type="AlphaFoldDB" id="A0A170RYW8"/>
<dbReference type="GO" id="GO:0005975">
    <property type="term" value="P:carbohydrate metabolic process"/>
    <property type="evidence" value="ECO:0007669"/>
    <property type="project" value="InterPro"/>
</dbReference>
<dbReference type="InterPro" id="IPR003610">
    <property type="entry name" value="CBM5/12"/>
</dbReference>
<dbReference type="Gene3D" id="3.40.630.10">
    <property type="entry name" value="Zn peptidases"/>
    <property type="match status" value="1"/>
</dbReference>
<evidence type="ECO:0000256" key="6">
    <source>
        <dbReference type="ARBA" id="ARBA00022670"/>
    </source>
</evidence>
<dbReference type="InterPro" id="IPR041756">
    <property type="entry name" value="M28_SGAP-like"/>
</dbReference>
<organism evidence="13 14">
    <name type="scientific">Streptomyces laurentii</name>
    <dbReference type="NCBI Taxonomy" id="39478"/>
    <lineage>
        <taxon>Bacteria</taxon>
        <taxon>Bacillati</taxon>
        <taxon>Actinomycetota</taxon>
        <taxon>Actinomycetes</taxon>
        <taxon>Kitasatosporales</taxon>
        <taxon>Streptomycetaceae</taxon>
        <taxon>Streptomyces</taxon>
    </lineage>
</organism>